<keyword evidence="3" id="KW-1185">Reference proteome</keyword>
<keyword evidence="1" id="KW-0812">Transmembrane</keyword>
<feature type="transmembrane region" description="Helical" evidence="1">
    <location>
        <begin position="6"/>
        <end position="26"/>
    </location>
</feature>
<evidence type="ECO:0000256" key="1">
    <source>
        <dbReference type="SAM" id="Phobius"/>
    </source>
</evidence>
<gene>
    <name evidence="2" type="ORF">LIER_15322</name>
</gene>
<comment type="caution">
    <text evidence="2">The sequence shown here is derived from an EMBL/GenBank/DDBJ whole genome shotgun (WGS) entry which is preliminary data.</text>
</comment>
<sequence length="95" mass="10795">MFRSFVAIFCQLHTYVMILNCVVSFVKSGCLIQDRCSRMLIGLGERRGGLYYFRGGIEEQANRAVETQDPMVWHQSLGHPSASIVNSLPFVFFSE</sequence>
<dbReference type="EMBL" id="BAABME010003291">
    <property type="protein sequence ID" value="GAA0158239.1"/>
    <property type="molecule type" value="Genomic_DNA"/>
</dbReference>
<evidence type="ECO:0000313" key="2">
    <source>
        <dbReference type="EMBL" id="GAA0158239.1"/>
    </source>
</evidence>
<reference evidence="2 3" key="1">
    <citation type="submission" date="2024-01" db="EMBL/GenBank/DDBJ databases">
        <title>The complete chloroplast genome sequence of Lithospermum erythrorhizon: insights into the phylogenetic relationship among Boraginaceae species and the maternal lineages of purple gromwells.</title>
        <authorList>
            <person name="Okada T."/>
            <person name="Watanabe K."/>
        </authorList>
    </citation>
    <scope>NUCLEOTIDE SEQUENCE [LARGE SCALE GENOMIC DNA]</scope>
</reference>
<evidence type="ECO:0008006" key="4">
    <source>
        <dbReference type="Google" id="ProtNLM"/>
    </source>
</evidence>
<evidence type="ECO:0000313" key="3">
    <source>
        <dbReference type="Proteomes" id="UP001454036"/>
    </source>
</evidence>
<keyword evidence="1" id="KW-0472">Membrane</keyword>
<accession>A0AAV3Q2D6</accession>
<keyword evidence="1" id="KW-1133">Transmembrane helix</keyword>
<dbReference type="Proteomes" id="UP001454036">
    <property type="component" value="Unassembled WGS sequence"/>
</dbReference>
<proteinExistence type="predicted"/>
<dbReference type="AlphaFoldDB" id="A0AAV3Q2D6"/>
<organism evidence="2 3">
    <name type="scientific">Lithospermum erythrorhizon</name>
    <name type="common">Purple gromwell</name>
    <name type="synonym">Lithospermum officinale var. erythrorhizon</name>
    <dbReference type="NCBI Taxonomy" id="34254"/>
    <lineage>
        <taxon>Eukaryota</taxon>
        <taxon>Viridiplantae</taxon>
        <taxon>Streptophyta</taxon>
        <taxon>Embryophyta</taxon>
        <taxon>Tracheophyta</taxon>
        <taxon>Spermatophyta</taxon>
        <taxon>Magnoliopsida</taxon>
        <taxon>eudicotyledons</taxon>
        <taxon>Gunneridae</taxon>
        <taxon>Pentapetalae</taxon>
        <taxon>asterids</taxon>
        <taxon>lamiids</taxon>
        <taxon>Boraginales</taxon>
        <taxon>Boraginaceae</taxon>
        <taxon>Boraginoideae</taxon>
        <taxon>Lithospermeae</taxon>
        <taxon>Lithospermum</taxon>
    </lineage>
</organism>
<protein>
    <recommendedName>
        <fullName evidence="4">GAG-pre-integrase domain-containing protein</fullName>
    </recommendedName>
</protein>
<name>A0AAV3Q2D6_LITER</name>